<evidence type="ECO:0000256" key="1">
    <source>
        <dbReference type="SAM" id="MobiDB-lite"/>
    </source>
</evidence>
<feature type="compositionally biased region" description="Gly residues" evidence="1">
    <location>
        <begin position="332"/>
        <end position="341"/>
    </location>
</feature>
<proteinExistence type="predicted"/>
<dbReference type="PANTHER" id="PTHR34959:SF3">
    <property type="entry name" value="PROTEIN LAZY 1"/>
    <property type="match status" value="1"/>
</dbReference>
<name>A0A199UJH2_ANACO</name>
<dbReference type="STRING" id="4615.A0A199UJH2"/>
<feature type="non-terminal residue" evidence="2">
    <location>
        <position position="1"/>
    </location>
</feature>
<gene>
    <name evidence="2" type="ORF">ACMD2_21410</name>
</gene>
<dbReference type="EMBL" id="LSRQ01007520">
    <property type="protein sequence ID" value="OAY64878.1"/>
    <property type="molecule type" value="Genomic_DNA"/>
</dbReference>
<dbReference type="AlphaFoldDB" id="A0A199UJH2"/>
<evidence type="ECO:0008006" key="4">
    <source>
        <dbReference type="Google" id="ProtNLM"/>
    </source>
</evidence>
<feature type="region of interest" description="Disordered" evidence="1">
    <location>
        <begin position="308"/>
        <end position="341"/>
    </location>
</feature>
<feature type="region of interest" description="Disordered" evidence="1">
    <location>
        <begin position="224"/>
        <end position="250"/>
    </location>
</feature>
<dbReference type="InterPro" id="IPR038928">
    <property type="entry name" value="LAZY1"/>
</dbReference>
<evidence type="ECO:0000313" key="3">
    <source>
        <dbReference type="Proteomes" id="UP000092600"/>
    </source>
</evidence>
<dbReference type="PANTHER" id="PTHR34959">
    <property type="entry name" value="PROTEIN LAZY 1"/>
    <property type="match status" value="1"/>
</dbReference>
<protein>
    <recommendedName>
        <fullName evidence="4">Protein LAZY 1</fullName>
    </recommendedName>
</protein>
<dbReference type="GO" id="GO:0009630">
    <property type="term" value="P:gravitropism"/>
    <property type="evidence" value="ECO:0007669"/>
    <property type="project" value="InterPro"/>
</dbReference>
<reference evidence="2 3" key="1">
    <citation type="journal article" date="2016" name="DNA Res.">
        <title>The draft genome of MD-2 pineapple using hybrid error correction of long reads.</title>
        <authorList>
            <person name="Redwan R.M."/>
            <person name="Saidin A."/>
            <person name="Kumar S.V."/>
        </authorList>
    </citation>
    <scope>NUCLEOTIDE SEQUENCE [LARGE SCALE GENOMIC DNA]</scope>
    <source>
        <strain evidence="3">cv. MD2</strain>
        <tissue evidence="2">Leaf</tissue>
    </source>
</reference>
<dbReference type="GO" id="GO:2000012">
    <property type="term" value="P:regulation of auxin polar transport"/>
    <property type="evidence" value="ECO:0007669"/>
    <property type="project" value="InterPro"/>
</dbReference>
<accession>A0A199UJH2</accession>
<sequence length="398" mass="41006">RGGGGGGGGSCNCLLGRSSAEEDRHHLGYGHRHRRPSNALLRIAEDDFYCGGGVSAAEELFGGLLAIGTLGIGPEPIHEGAEYEVDDPFAGTGAETPRFGPPVATAAAAAAAAAGGMDLVEVSPELEKVLAAEAAAATESELMVVSAELEKVLAAEIAEKGGSGGDAAGRRVSSARTSGAASCPLQGFLFGSPIEVAETAAAEGARRERRASLGELFMRSRISEGGGGGGWKDEEAGDAAESGGGGGGMQLMMKRMLKKRATKGSGDDLAEAPAAESKFHKHLTFVVIILVQILQIFHRKIHPENSVAARKLKKDKKQGNRDKGPTFLGNNGIDGGGAGGGGDGENRMLASKIACRKECMPSFRCCSMPASVDLDGDDSTGNCEHWIKTDADYLVLEL</sequence>
<comment type="caution">
    <text evidence="2">The sequence shown here is derived from an EMBL/GenBank/DDBJ whole genome shotgun (WGS) entry which is preliminary data.</text>
</comment>
<organism evidence="2 3">
    <name type="scientific">Ananas comosus</name>
    <name type="common">Pineapple</name>
    <name type="synonym">Ananas ananas</name>
    <dbReference type="NCBI Taxonomy" id="4615"/>
    <lineage>
        <taxon>Eukaryota</taxon>
        <taxon>Viridiplantae</taxon>
        <taxon>Streptophyta</taxon>
        <taxon>Embryophyta</taxon>
        <taxon>Tracheophyta</taxon>
        <taxon>Spermatophyta</taxon>
        <taxon>Magnoliopsida</taxon>
        <taxon>Liliopsida</taxon>
        <taxon>Poales</taxon>
        <taxon>Bromeliaceae</taxon>
        <taxon>Bromelioideae</taxon>
        <taxon>Ananas</taxon>
    </lineage>
</organism>
<dbReference type="Proteomes" id="UP000092600">
    <property type="component" value="Unassembled WGS sequence"/>
</dbReference>
<evidence type="ECO:0000313" key="2">
    <source>
        <dbReference type="EMBL" id="OAY64878.1"/>
    </source>
</evidence>